<evidence type="ECO:0000313" key="3">
    <source>
        <dbReference type="Proteomes" id="UP000216339"/>
    </source>
</evidence>
<evidence type="ECO:0000259" key="1">
    <source>
        <dbReference type="Pfam" id="PF01575"/>
    </source>
</evidence>
<dbReference type="OrthoDB" id="9801625at2"/>
<gene>
    <name evidence="2" type="ORF">BSZ37_03220</name>
</gene>
<dbReference type="GO" id="GO:0019171">
    <property type="term" value="F:(3R)-hydroxyacyl-[acyl-carrier-protein] dehydratase activity"/>
    <property type="evidence" value="ECO:0007669"/>
    <property type="project" value="TreeGrafter"/>
</dbReference>
<dbReference type="PANTHER" id="PTHR43437:SF3">
    <property type="entry name" value="HYDROXYACYL-THIOESTER DEHYDRATASE TYPE 2, MITOCHONDRIAL"/>
    <property type="match status" value="1"/>
</dbReference>
<dbReference type="EMBL" id="MQWD01000001">
    <property type="protein sequence ID" value="PAP75521.1"/>
    <property type="molecule type" value="Genomic_DNA"/>
</dbReference>
<dbReference type="InterPro" id="IPR002539">
    <property type="entry name" value="MaoC-like_dom"/>
</dbReference>
<comment type="caution">
    <text evidence="2">The sequence shown here is derived from an EMBL/GenBank/DDBJ whole genome shotgun (WGS) entry which is preliminary data.</text>
</comment>
<dbReference type="CDD" id="cd03449">
    <property type="entry name" value="R_hydratase"/>
    <property type="match status" value="1"/>
</dbReference>
<name>A0A271IWA6_9BACT</name>
<dbReference type="AlphaFoldDB" id="A0A271IWA6"/>
<dbReference type="Proteomes" id="UP000216339">
    <property type="component" value="Unassembled WGS sequence"/>
</dbReference>
<dbReference type="Pfam" id="PF01575">
    <property type="entry name" value="MaoC_dehydratas"/>
    <property type="match status" value="1"/>
</dbReference>
<proteinExistence type="predicted"/>
<dbReference type="RefSeq" id="WP_095509158.1">
    <property type="nucleotide sequence ID" value="NZ_MQWD01000001.1"/>
</dbReference>
<feature type="domain" description="MaoC-like" evidence="1">
    <location>
        <begin position="17"/>
        <end position="108"/>
    </location>
</feature>
<reference evidence="2 3" key="1">
    <citation type="submission" date="2016-11" db="EMBL/GenBank/DDBJ databases">
        <title>Study of marine rhodopsin-containing bacteria.</title>
        <authorList>
            <person name="Yoshizawa S."/>
            <person name="Kumagai Y."/>
            <person name="Kogure K."/>
        </authorList>
    </citation>
    <scope>NUCLEOTIDE SEQUENCE [LARGE SCALE GENOMIC DNA]</scope>
    <source>
        <strain evidence="2 3">SAORIC-28</strain>
    </source>
</reference>
<organism evidence="2 3">
    <name type="scientific">Rubrivirga marina</name>
    <dbReference type="NCBI Taxonomy" id="1196024"/>
    <lineage>
        <taxon>Bacteria</taxon>
        <taxon>Pseudomonadati</taxon>
        <taxon>Rhodothermota</taxon>
        <taxon>Rhodothermia</taxon>
        <taxon>Rhodothermales</taxon>
        <taxon>Rubricoccaceae</taxon>
        <taxon>Rubrivirga</taxon>
    </lineage>
</organism>
<accession>A0A271IWA6</accession>
<sequence>MAHTFDSLSVGDSFSWSRVLTMDDVRLFAEVTGDDNPIHIDEEAGRQSRFGQAVVHGVYILGLASKVLGRDFPGPGSIAVSLSAKFLRPVPVGEEVTIEVKVAEKLERHGHVKIRMYAYCKGKMALGGEAVVIPPPAGEA</sequence>
<dbReference type="Gene3D" id="3.10.129.10">
    <property type="entry name" value="Hotdog Thioesterase"/>
    <property type="match status" value="1"/>
</dbReference>
<dbReference type="PANTHER" id="PTHR43437">
    <property type="entry name" value="HYDROXYACYL-THIOESTER DEHYDRATASE TYPE 2, MITOCHONDRIAL-RELATED"/>
    <property type="match status" value="1"/>
</dbReference>
<dbReference type="InterPro" id="IPR029069">
    <property type="entry name" value="HotDog_dom_sf"/>
</dbReference>
<dbReference type="InterPro" id="IPR050965">
    <property type="entry name" value="UPF0336/Enoyl-CoA_hydratase"/>
</dbReference>
<keyword evidence="3" id="KW-1185">Reference proteome</keyword>
<protein>
    <submittedName>
        <fullName evidence="2">Dehydratase</fullName>
    </submittedName>
</protein>
<dbReference type="GO" id="GO:0006633">
    <property type="term" value="P:fatty acid biosynthetic process"/>
    <property type="evidence" value="ECO:0007669"/>
    <property type="project" value="TreeGrafter"/>
</dbReference>
<evidence type="ECO:0000313" key="2">
    <source>
        <dbReference type="EMBL" id="PAP75521.1"/>
    </source>
</evidence>
<dbReference type="SUPFAM" id="SSF54637">
    <property type="entry name" value="Thioesterase/thiol ester dehydrase-isomerase"/>
    <property type="match status" value="1"/>
</dbReference>